<dbReference type="Gene3D" id="1.10.10.10">
    <property type="entry name" value="Winged helix-like DNA-binding domain superfamily/Winged helix DNA-binding domain"/>
    <property type="match status" value="1"/>
</dbReference>
<dbReference type="Pfam" id="PF13412">
    <property type="entry name" value="HTH_24"/>
    <property type="match status" value="1"/>
</dbReference>
<name>A0A087CFI3_9BIFI</name>
<evidence type="ECO:0000256" key="1">
    <source>
        <dbReference type="ARBA" id="ARBA00006479"/>
    </source>
</evidence>
<sequence length="405" mass="43408">MTDPTATSALKTHNRQRIAAFIYGHDSATKQDLATELGLSLPTVTQNLRALEESGLIVKHELLGSTGGRRAQSYAFDSGSHMAIGASLGRDEVTLCAVDLRGHVTSRSSFRLPYVGGGHEGAGDQRGAGNRDAAYYAEVGHLINAFATSLGTAPDRILGVAFTIQGLVSGDDQRITFGTIMGNTGATLEDFSRSIDYPALLIHDSDASAMAELWFDDGIVDAACLYLERRIGGAVIIDGALHRGGGSGTGPNEGSNSGTIEHMTLVPDGRLCYCGQHGCVDPYCSPEALLREGESLAQCFARIHGEDADHTEDFREWLTYIAQTVNNVRMVFGSDVIIGGEASTFLDDEDLAEIRRLVIARSAFHDDFILRRSLCVADQSIVGAALRFVSPFIDHVCGNQNIRTI</sequence>
<dbReference type="CDD" id="cd00090">
    <property type="entry name" value="HTH_ARSR"/>
    <property type="match status" value="1"/>
</dbReference>
<dbReference type="STRING" id="218140.BPSY_0881"/>
<accession>A0A087CFI3</accession>
<dbReference type="eggNOG" id="COG1940">
    <property type="taxonomic scope" value="Bacteria"/>
</dbReference>
<protein>
    <submittedName>
        <fullName evidence="2">ROK family transcriptional regulator</fullName>
    </submittedName>
</protein>
<dbReference type="PANTHER" id="PTHR18964">
    <property type="entry name" value="ROK (REPRESSOR, ORF, KINASE) FAMILY"/>
    <property type="match status" value="1"/>
</dbReference>
<dbReference type="InterPro" id="IPR011991">
    <property type="entry name" value="ArsR-like_HTH"/>
</dbReference>
<organism evidence="2 3">
    <name type="scientific">Bifidobacterium psychraerophilum</name>
    <dbReference type="NCBI Taxonomy" id="218140"/>
    <lineage>
        <taxon>Bacteria</taxon>
        <taxon>Bacillati</taxon>
        <taxon>Actinomycetota</taxon>
        <taxon>Actinomycetes</taxon>
        <taxon>Bifidobacteriales</taxon>
        <taxon>Bifidobacteriaceae</taxon>
        <taxon>Bifidobacterium</taxon>
    </lineage>
</organism>
<dbReference type="SUPFAM" id="SSF53067">
    <property type="entry name" value="Actin-like ATPase domain"/>
    <property type="match status" value="2"/>
</dbReference>
<dbReference type="InterPro" id="IPR036390">
    <property type="entry name" value="WH_DNA-bd_sf"/>
</dbReference>
<dbReference type="SUPFAM" id="SSF46785">
    <property type="entry name" value="Winged helix' DNA-binding domain"/>
    <property type="match status" value="1"/>
</dbReference>
<dbReference type="Gene3D" id="3.30.420.40">
    <property type="match status" value="2"/>
</dbReference>
<dbReference type="Pfam" id="PF00480">
    <property type="entry name" value="ROK"/>
    <property type="match status" value="1"/>
</dbReference>
<gene>
    <name evidence="2" type="ORF">BPSY_0881</name>
</gene>
<dbReference type="PANTHER" id="PTHR18964:SF149">
    <property type="entry name" value="BIFUNCTIONAL UDP-N-ACETYLGLUCOSAMINE 2-EPIMERASE_N-ACETYLMANNOSAMINE KINASE"/>
    <property type="match status" value="1"/>
</dbReference>
<dbReference type="RefSeq" id="WP_033494611.1">
    <property type="nucleotide sequence ID" value="NZ_JGZI01000009.1"/>
</dbReference>
<dbReference type="AlphaFoldDB" id="A0A087CFI3"/>
<comment type="similarity">
    <text evidence="1">Belongs to the ROK (NagC/XylR) family.</text>
</comment>
<dbReference type="Proteomes" id="UP000029050">
    <property type="component" value="Unassembled WGS sequence"/>
</dbReference>
<evidence type="ECO:0000313" key="2">
    <source>
        <dbReference type="EMBL" id="KFI82033.1"/>
    </source>
</evidence>
<proteinExistence type="inferred from homology"/>
<dbReference type="OrthoDB" id="4083144at2"/>
<dbReference type="GeneID" id="98300086"/>
<dbReference type="InterPro" id="IPR000600">
    <property type="entry name" value="ROK"/>
</dbReference>
<comment type="caution">
    <text evidence="2">The sequence shown here is derived from an EMBL/GenBank/DDBJ whole genome shotgun (WGS) entry which is preliminary data.</text>
</comment>
<dbReference type="InterPro" id="IPR036388">
    <property type="entry name" value="WH-like_DNA-bd_sf"/>
</dbReference>
<evidence type="ECO:0000313" key="3">
    <source>
        <dbReference type="Proteomes" id="UP000029050"/>
    </source>
</evidence>
<reference evidence="2 3" key="1">
    <citation type="submission" date="2014-03" db="EMBL/GenBank/DDBJ databases">
        <title>Genomics of Bifidobacteria.</title>
        <authorList>
            <person name="Ventura M."/>
            <person name="Milani C."/>
            <person name="Lugli G.A."/>
        </authorList>
    </citation>
    <scope>NUCLEOTIDE SEQUENCE [LARGE SCALE GENOMIC DNA]</scope>
    <source>
        <strain evidence="2 3">LMG 21775</strain>
    </source>
</reference>
<dbReference type="EMBL" id="JGZI01000009">
    <property type="protein sequence ID" value="KFI82033.1"/>
    <property type="molecule type" value="Genomic_DNA"/>
</dbReference>
<dbReference type="InterPro" id="IPR043129">
    <property type="entry name" value="ATPase_NBD"/>
</dbReference>
<keyword evidence="3" id="KW-1185">Reference proteome</keyword>